<keyword evidence="1" id="KW-0812">Transmembrane</keyword>
<feature type="domain" description="Signal transduction histidine kinase internal region" evidence="2">
    <location>
        <begin position="167"/>
        <end position="245"/>
    </location>
</feature>
<dbReference type="PANTHER" id="PTHR34220:SF7">
    <property type="entry name" value="SENSOR HISTIDINE KINASE YPDA"/>
    <property type="match status" value="1"/>
</dbReference>
<gene>
    <name evidence="3" type="ORF">RM519_08265</name>
</gene>
<dbReference type="EMBL" id="JAVRHV010000003">
    <property type="protein sequence ID" value="MDT0553235.1"/>
    <property type="molecule type" value="Genomic_DNA"/>
</dbReference>
<feature type="transmembrane region" description="Helical" evidence="1">
    <location>
        <begin position="20"/>
        <end position="41"/>
    </location>
</feature>
<protein>
    <submittedName>
        <fullName evidence="3">Histidine kinase</fullName>
    </submittedName>
</protein>
<comment type="caution">
    <text evidence="3">The sequence shown here is derived from an EMBL/GenBank/DDBJ whole genome shotgun (WGS) entry which is preliminary data.</text>
</comment>
<keyword evidence="1" id="KW-1133">Transmembrane helix</keyword>
<dbReference type="InterPro" id="IPR036890">
    <property type="entry name" value="HATPase_C_sf"/>
</dbReference>
<keyword evidence="3" id="KW-0808">Transferase</keyword>
<reference evidence="3 4" key="1">
    <citation type="submission" date="2023-09" db="EMBL/GenBank/DDBJ databases">
        <authorList>
            <person name="Rey-Velasco X."/>
        </authorList>
    </citation>
    <scope>NUCLEOTIDE SEQUENCE [LARGE SCALE GENOMIC DNA]</scope>
    <source>
        <strain evidence="3 4">P050</strain>
    </source>
</reference>
<organism evidence="3 4">
    <name type="scientific">Urechidicola vernalis</name>
    <dbReference type="NCBI Taxonomy" id="3075600"/>
    <lineage>
        <taxon>Bacteria</taxon>
        <taxon>Pseudomonadati</taxon>
        <taxon>Bacteroidota</taxon>
        <taxon>Flavobacteriia</taxon>
        <taxon>Flavobacteriales</taxon>
        <taxon>Flavobacteriaceae</taxon>
        <taxon>Urechidicola</taxon>
    </lineage>
</organism>
<dbReference type="Gene3D" id="3.30.565.10">
    <property type="entry name" value="Histidine kinase-like ATPase, C-terminal domain"/>
    <property type="match status" value="1"/>
</dbReference>
<keyword evidence="1" id="KW-0472">Membrane</keyword>
<evidence type="ECO:0000256" key="1">
    <source>
        <dbReference type="SAM" id="Phobius"/>
    </source>
</evidence>
<dbReference type="InterPro" id="IPR010559">
    <property type="entry name" value="Sig_transdc_His_kin_internal"/>
</dbReference>
<name>A0ABU2Y4Z8_9FLAO</name>
<dbReference type="PANTHER" id="PTHR34220">
    <property type="entry name" value="SENSOR HISTIDINE KINASE YPDA"/>
    <property type="match status" value="1"/>
</dbReference>
<keyword evidence="3" id="KW-0418">Kinase</keyword>
<dbReference type="GO" id="GO:0016301">
    <property type="term" value="F:kinase activity"/>
    <property type="evidence" value="ECO:0007669"/>
    <property type="project" value="UniProtKB-KW"/>
</dbReference>
<evidence type="ECO:0000313" key="3">
    <source>
        <dbReference type="EMBL" id="MDT0553235.1"/>
    </source>
</evidence>
<proteinExistence type="predicted"/>
<dbReference type="Proteomes" id="UP001252186">
    <property type="component" value="Unassembled WGS sequence"/>
</dbReference>
<dbReference type="RefSeq" id="WP_311593225.1">
    <property type="nucleotide sequence ID" value="NZ_JAVRHV010000003.1"/>
</dbReference>
<sequence length="358" mass="41923">MPLTDQYRNLESAKTFKITFRYHAIFWLLYFSLNTIRWAGIHNDFLYSLKTTAIGFPIHMMLAYFNIYYLMPNFVFKRKYLSYIVLLVVSILAVVVLKFNLTYYLISHNVWPEGPEVTNTFTANYALDMSIGEFYVVAVVTSIKITMDWIAEHRRVTNLEKMQLETELLFLRTQVSPHFFFNTLNNIYSLALENSKKTPQVVLKLSELMRYLLYETKSKRNSLQDEIVCIQNYLDLERLRYGEKLEIEMNIKGEIGEKKIAPILLLSFVENAFKHGVSKTIEKVKIKIEFDITQSFLYFSISNPIPDTDDFNKKMNASGGIGLNNVKKRLELGYKEEEFDLAIENKDNNFTVNLKIKV</sequence>
<keyword evidence="4" id="KW-1185">Reference proteome</keyword>
<dbReference type="Pfam" id="PF06580">
    <property type="entry name" value="His_kinase"/>
    <property type="match status" value="1"/>
</dbReference>
<evidence type="ECO:0000259" key="2">
    <source>
        <dbReference type="Pfam" id="PF06580"/>
    </source>
</evidence>
<evidence type="ECO:0000313" key="4">
    <source>
        <dbReference type="Proteomes" id="UP001252186"/>
    </source>
</evidence>
<accession>A0ABU2Y4Z8</accession>
<dbReference type="InterPro" id="IPR050640">
    <property type="entry name" value="Bact_2-comp_sensor_kinase"/>
</dbReference>
<feature type="transmembrane region" description="Helical" evidence="1">
    <location>
        <begin position="83"/>
        <end position="106"/>
    </location>
</feature>
<feature type="transmembrane region" description="Helical" evidence="1">
    <location>
        <begin position="53"/>
        <end position="71"/>
    </location>
</feature>